<keyword evidence="4" id="KW-0813">Transport</keyword>
<dbReference type="InterPro" id="IPR005078">
    <property type="entry name" value="Peptidase_C54"/>
</dbReference>
<evidence type="ECO:0000313" key="7">
    <source>
        <dbReference type="Proteomes" id="UP000689195"/>
    </source>
</evidence>
<comment type="function">
    <text evidence="4">Cysteine protease that plays a key role in autophagy by mediating both proteolytic activation and delipidation of ATG8 family proteins.</text>
</comment>
<comment type="caution">
    <text evidence="6">The sequence shown here is derived from an EMBL/GenBank/DDBJ whole genome shotgun (WGS) entry which is preliminary data.</text>
</comment>
<feature type="domain" description="Peptidase C54 catalytic" evidence="5">
    <location>
        <begin position="47"/>
        <end position="291"/>
    </location>
</feature>
<keyword evidence="1 4" id="KW-0645">Protease</keyword>
<keyword evidence="4" id="KW-0963">Cytoplasm</keyword>
<dbReference type="InterPro" id="IPR046792">
    <property type="entry name" value="Peptidase_C54_cat"/>
</dbReference>
<proteinExistence type="inferred from homology"/>
<evidence type="ECO:0000256" key="2">
    <source>
        <dbReference type="ARBA" id="ARBA00022801"/>
    </source>
</evidence>
<dbReference type="OrthoDB" id="2960936at2759"/>
<dbReference type="GO" id="GO:0034727">
    <property type="term" value="P:piecemeal microautophagy of the nucleus"/>
    <property type="evidence" value="ECO:0007669"/>
    <property type="project" value="TreeGrafter"/>
</dbReference>
<dbReference type="Proteomes" id="UP000689195">
    <property type="component" value="Unassembled WGS sequence"/>
</dbReference>
<dbReference type="AlphaFoldDB" id="A0A8S1SYL6"/>
<dbReference type="PANTHER" id="PTHR22624:SF49">
    <property type="entry name" value="CYSTEINE PROTEASE"/>
    <property type="match status" value="1"/>
</dbReference>
<dbReference type="EC" id="3.4.22.-" evidence="4"/>
<organism evidence="6 7">
    <name type="scientific">Paramecium pentaurelia</name>
    <dbReference type="NCBI Taxonomy" id="43138"/>
    <lineage>
        <taxon>Eukaryota</taxon>
        <taxon>Sar</taxon>
        <taxon>Alveolata</taxon>
        <taxon>Ciliophora</taxon>
        <taxon>Intramacronucleata</taxon>
        <taxon>Oligohymenophorea</taxon>
        <taxon>Peniculida</taxon>
        <taxon>Parameciidae</taxon>
        <taxon>Paramecium</taxon>
    </lineage>
</organism>
<evidence type="ECO:0000313" key="6">
    <source>
        <dbReference type="EMBL" id="CAD8143572.1"/>
    </source>
</evidence>
<keyword evidence="7" id="KW-1185">Reference proteome</keyword>
<dbReference type="GO" id="GO:0004197">
    <property type="term" value="F:cysteine-type endopeptidase activity"/>
    <property type="evidence" value="ECO:0007669"/>
    <property type="project" value="TreeGrafter"/>
</dbReference>
<dbReference type="EMBL" id="CAJJDO010000012">
    <property type="protein sequence ID" value="CAD8143572.1"/>
    <property type="molecule type" value="Genomic_DNA"/>
</dbReference>
<evidence type="ECO:0000256" key="1">
    <source>
        <dbReference type="ARBA" id="ARBA00022670"/>
    </source>
</evidence>
<dbReference type="GO" id="GO:0000045">
    <property type="term" value="P:autophagosome assembly"/>
    <property type="evidence" value="ECO:0007669"/>
    <property type="project" value="TreeGrafter"/>
</dbReference>
<comment type="similarity">
    <text evidence="4">Belongs to the peptidase C54 family.</text>
</comment>
<keyword evidence="2 4" id="KW-0378">Hydrolase</keyword>
<dbReference type="PANTHER" id="PTHR22624">
    <property type="entry name" value="CYSTEINE PROTEASE ATG4"/>
    <property type="match status" value="1"/>
</dbReference>
<dbReference type="GO" id="GO:0015031">
    <property type="term" value="P:protein transport"/>
    <property type="evidence" value="ECO:0007669"/>
    <property type="project" value="UniProtKB-KW"/>
</dbReference>
<name>A0A8S1SYL6_9CILI</name>
<evidence type="ECO:0000256" key="4">
    <source>
        <dbReference type="RuleBase" id="RU363115"/>
    </source>
</evidence>
<keyword evidence="3" id="KW-0788">Thiol protease</keyword>
<comment type="subcellular location">
    <subcellularLocation>
        <location evidence="4">Cytoplasm</location>
    </subcellularLocation>
</comment>
<dbReference type="GO" id="GO:0005737">
    <property type="term" value="C:cytoplasm"/>
    <property type="evidence" value="ECO:0007669"/>
    <property type="project" value="UniProtKB-SubCell"/>
</dbReference>
<keyword evidence="4" id="KW-0653">Protein transport</keyword>
<dbReference type="GO" id="GO:0035973">
    <property type="term" value="P:aggrephagy"/>
    <property type="evidence" value="ECO:0007669"/>
    <property type="project" value="TreeGrafter"/>
</dbReference>
<dbReference type="GO" id="GO:0016485">
    <property type="term" value="P:protein processing"/>
    <property type="evidence" value="ECO:0007669"/>
    <property type="project" value="TreeGrafter"/>
</dbReference>
<evidence type="ECO:0000259" key="5">
    <source>
        <dbReference type="Pfam" id="PF03416"/>
    </source>
</evidence>
<evidence type="ECO:0000256" key="3">
    <source>
        <dbReference type="ARBA" id="ARBA00022807"/>
    </source>
</evidence>
<reference evidence="6" key="1">
    <citation type="submission" date="2021-01" db="EMBL/GenBank/DDBJ databases">
        <authorList>
            <consortium name="Genoscope - CEA"/>
            <person name="William W."/>
        </authorList>
    </citation>
    <scope>NUCLEOTIDE SEQUENCE</scope>
</reference>
<dbReference type="Pfam" id="PF03416">
    <property type="entry name" value="Peptidase_C54"/>
    <property type="match status" value="1"/>
</dbReference>
<gene>
    <name evidence="6" type="ORF">PPENT_87.1.T0120296</name>
</gene>
<sequence length="312" mass="36151">MKQKQGFGQSLMQMMTNTAFQLDKMLSEEIKIDELMYIFGQEIQNTEAFLQKKETLIWFCYRANIQFEGKAISDQGWGCLVRVGQMMLANALMRESKILNINKTKTIIIHLFDDNQEYSTIAPFSIQQIIKRASINLNMKIGDWYTGPKIMSVIEDLNKNNKNFKQIHIVNFLEQCILESQIDLSFKKPHLLIIHAIIGDKSLGQLEIHYLQSHMLISQFAGAIIGKHNKAFYLIGFQKNNAIFMDPHYVQESNKVEMECNLKCQPLKQLNGTIALAFYISNYNEYIQFKQQVNKQQGSIFSIIEDTGQYFT</sequence>
<accession>A0A8S1SYL6</accession>
<keyword evidence="4" id="KW-0072">Autophagy</keyword>
<dbReference type="GO" id="GO:0019786">
    <property type="term" value="F:protein-phosphatidylethanolamide deconjugating activity"/>
    <property type="evidence" value="ECO:0007669"/>
    <property type="project" value="InterPro"/>
</dbReference>
<dbReference type="GO" id="GO:0000423">
    <property type="term" value="P:mitophagy"/>
    <property type="evidence" value="ECO:0007669"/>
    <property type="project" value="TreeGrafter"/>
</dbReference>
<protein>
    <recommendedName>
        <fullName evidence="4">Cysteine protease</fullName>
        <ecNumber evidence="4">3.4.22.-</ecNumber>
    </recommendedName>
</protein>